<sequence length="227" mass="25342">MYPGLVVIKPERVLTPSSSTMRLLTALSSLLLVALCLPYQSDSISRHEEEITTTSAAFILEEAYNSIPQQDKTNNSFATTKTNNHQVCQDFTRLLNEATVLLLSSRTLVRFTHLMGIQPFFPNYTMEQVASLGSEVGVEGNSTVHNLIEMAESELEKYPGAAQLCLQTYADENLGEVKVVPRVSRSMSVQNLNLVPVLKYLRNKIVWFNIKVASLIAGVRTWLKYNG</sequence>
<evidence type="ECO:0000313" key="2">
    <source>
        <dbReference type="Proteomes" id="UP001292094"/>
    </source>
</evidence>
<protein>
    <submittedName>
        <fullName evidence="1">Uncharacterized protein</fullName>
    </submittedName>
</protein>
<proteinExistence type="predicted"/>
<organism evidence="1 2">
    <name type="scientific">Petrolisthes manimaculis</name>
    <dbReference type="NCBI Taxonomy" id="1843537"/>
    <lineage>
        <taxon>Eukaryota</taxon>
        <taxon>Metazoa</taxon>
        <taxon>Ecdysozoa</taxon>
        <taxon>Arthropoda</taxon>
        <taxon>Crustacea</taxon>
        <taxon>Multicrustacea</taxon>
        <taxon>Malacostraca</taxon>
        <taxon>Eumalacostraca</taxon>
        <taxon>Eucarida</taxon>
        <taxon>Decapoda</taxon>
        <taxon>Pleocyemata</taxon>
        <taxon>Anomura</taxon>
        <taxon>Galatheoidea</taxon>
        <taxon>Porcellanidae</taxon>
        <taxon>Petrolisthes</taxon>
    </lineage>
</organism>
<comment type="caution">
    <text evidence="1">The sequence shown here is derived from an EMBL/GenBank/DDBJ whole genome shotgun (WGS) entry which is preliminary data.</text>
</comment>
<gene>
    <name evidence="1" type="ORF">Pmani_038857</name>
</gene>
<name>A0AAE1NDK2_9EUCA</name>
<keyword evidence="2" id="KW-1185">Reference proteome</keyword>
<dbReference type="Proteomes" id="UP001292094">
    <property type="component" value="Unassembled WGS sequence"/>
</dbReference>
<evidence type="ECO:0000313" key="1">
    <source>
        <dbReference type="EMBL" id="KAK4288099.1"/>
    </source>
</evidence>
<reference evidence="1" key="1">
    <citation type="submission" date="2023-11" db="EMBL/GenBank/DDBJ databases">
        <title>Genome assemblies of two species of porcelain crab, Petrolisthes cinctipes and Petrolisthes manimaculis (Anomura: Porcellanidae).</title>
        <authorList>
            <person name="Angst P."/>
        </authorList>
    </citation>
    <scope>NUCLEOTIDE SEQUENCE</scope>
    <source>
        <strain evidence="1">PB745_02</strain>
        <tissue evidence="1">Gill</tissue>
    </source>
</reference>
<dbReference type="EMBL" id="JAWZYT010006487">
    <property type="protein sequence ID" value="KAK4288099.1"/>
    <property type="molecule type" value="Genomic_DNA"/>
</dbReference>
<accession>A0AAE1NDK2</accession>
<dbReference type="AlphaFoldDB" id="A0AAE1NDK2"/>